<dbReference type="GO" id="GO:0009787">
    <property type="term" value="P:regulation of abscisic acid-activated signaling pathway"/>
    <property type="evidence" value="ECO:0007669"/>
    <property type="project" value="InterPro"/>
</dbReference>
<dbReference type="Proteomes" id="UP000287651">
    <property type="component" value="Unassembled WGS sequence"/>
</dbReference>
<dbReference type="GO" id="GO:0010100">
    <property type="term" value="P:negative regulation of photomorphogenesis"/>
    <property type="evidence" value="ECO:0007669"/>
    <property type="project" value="InterPro"/>
</dbReference>
<evidence type="ECO:0000313" key="3">
    <source>
        <dbReference type="Proteomes" id="UP000287651"/>
    </source>
</evidence>
<reference evidence="2 3" key="1">
    <citation type="journal article" date="2014" name="Agronomy (Basel)">
        <title>A Draft Genome Sequence for Ensete ventricosum, the Drought-Tolerant Tree Against Hunger.</title>
        <authorList>
            <person name="Harrison J."/>
            <person name="Moore K.A."/>
            <person name="Paszkiewicz K."/>
            <person name="Jones T."/>
            <person name="Grant M."/>
            <person name="Ambacheew D."/>
            <person name="Muzemil S."/>
            <person name="Studholme D.J."/>
        </authorList>
    </citation>
    <scope>NUCLEOTIDE SEQUENCE [LARGE SCALE GENOMIC DNA]</scope>
</reference>
<feature type="region of interest" description="Disordered" evidence="1">
    <location>
        <begin position="98"/>
        <end position="118"/>
    </location>
</feature>
<feature type="non-terminal residue" evidence="2">
    <location>
        <position position="1"/>
    </location>
</feature>
<dbReference type="InterPro" id="IPR039324">
    <property type="entry name" value="SHW1"/>
</dbReference>
<sequence length="165" mass="18302">KRERGSRSDPNWSARIHWAFASPVLPWRPSPSPLSSLPRLLGCCRRTLSTSFPCRSSHIAGFALRPEPPTGSRPTISWNFGPQEKVAVIPDPGAWVGVLGGEENGGEDDDYNEEDEEEQDQSLDLLVGFLFNVSRKISRSMRKAARSVLPPFIPSKLVRSSPLIH</sequence>
<proteinExistence type="predicted"/>
<dbReference type="PANTHER" id="PTHR35474:SF1">
    <property type="entry name" value="ATP PHOSPHORIBOSYLTRANSFERASE REGULATORY SUBUNIT"/>
    <property type="match status" value="1"/>
</dbReference>
<dbReference type="AlphaFoldDB" id="A0A426ZDG0"/>
<dbReference type="PANTHER" id="PTHR35474">
    <property type="entry name" value="ATP PHOSPHORIBOSYLTRANSFERASE REGULATORY SUBUNIT"/>
    <property type="match status" value="1"/>
</dbReference>
<organism evidence="2 3">
    <name type="scientific">Ensete ventricosum</name>
    <name type="common">Abyssinian banana</name>
    <name type="synonym">Musa ensete</name>
    <dbReference type="NCBI Taxonomy" id="4639"/>
    <lineage>
        <taxon>Eukaryota</taxon>
        <taxon>Viridiplantae</taxon>
        <taxon>Streptophyta</taxon>
        <taxon>Embryophyta</taxon>
        <taxon>Tracheophyta</taxon>
        <taxon>Spermatophyta</taxon>
        <taxon>Magnoliopsida</taxon>
        <taxon>Liliopsida</taxon>
        <taxon>Zingiberales</taxon>
        <taxon>Musaceae</taxon>
        <taxon>Ensete</taxon>
    </lineage>
</organism>
<evidence type="ECO:0000256" key="1">
    <source>
        <dbReference type="SAM" id="MobiDB-lite"/>
    </source>
</evidence>
<protein>
    <submittedName>
        <fullName evidence="2">Uncharacterized protein</fullName>
    </submittedName>
</protein>
<comment type="caution">
    <text evidence="2">The sequence shown here is derived from an EMBL/GenBank/DDBJ whole genome shotgun (WGS) entry which is preliminary data.</text>
</comment>
<dbReference type="EMBL" id="AMZH03007178">
    <property type="protein sequence ID" value="RRT61956.1"/>
    <property type="molecule type" value="Genomic_DNA"/>
</dbReference>
<gene>
    <name evidence="2" type="ORF">B296_00019439</name>
</gene>
<evidence type="ECO:0000313" key="2">
    <source>
        <dbReference type="EMBL" id="RRT61956.1"/>
    </source>
</evidence>
<name>A0A426ZDG0_ENSVE</name>
<accession>A0A426ZDG0</accession>
<feature type="compositionally biased region" description="Acidic residues" evidence="1">
    <location>
        <begin position="104"/>
        <end position="118"/>
    </location>
</feature>